<evidence type="ECO:0000313" key="2">
    <source>
        <dbReference type="Proteomes" id="UP001221757"/>
    </source>
</evidence>
<evidence type="ECO:0000313" key="1">
    <source>
        <dbReference type="EMBL" id="KAJ7708320.1"/>
    </source>
</evidence>
<organism evidence="1 2">
    <name type="scientific">Mycena rosella</name>
    <name type="common">Pink bonnet</name>
    <name type="synonym">Agaricus rosellus</name>
    <dbReference type="NCBI Taxonomy" id="1033263"/>
    <lineage>
        <taxon>Eukaryota</taxon>
        <taxon>Fungi</taxon>
        <taxon>Dikarya</taxon>
        <taxon>Basidiomycota</taxon>
        <taxon>Agaricomycotina</taxon>
        <taxon>Agaricomycetes</taxon>
        <taxon>Agaricomycetidae</taxon>
        <taxon>Agaricales</taxon>
        <taxon>Marasmiineae</taxon>
        <taxon>Mycenaceae</taxon>
        <taxon>Mycena</taxon>
    </lineage>
</organism>
<accession>A0AAD7GZA1</accession>
<gene>
    <name evidence="1" type="ORF">B0H17DRAFT_1125077</name>
</gene>
<keyword evidence="2" id="KW-1185">Reference proteome</keyword>
<sequence length="188" mass="21005">MQKTLVRLQGTEWEEGDPVALVSVMQKPLVQLQAGTWLTVGEVILFISSVTVLVQPSTHSYEEEIGSECRLTVILRPSRNFFFSPPTNYLLTIKGKRPVARGVNLHPKPMYKEPVQKPAVIFPEAGSFVGCVPAIFLPPQINCALIQRLNERDEAGSFLRRGAEHGAVHYPGIHLHLGDPNYLWKKDP</sequence>
<dbReference type="EMBL" id="JARKIE010000004">
    <property type="protein sequence ID" value="KAJ7708320.1"/>
    <property type="molecule type" value="Genomic_DNA"/>
</dbReference>
<reference evidence="1" key="1">
    <citation type="submission" date="2023-03" db="EMBL/GenBank/DDBJ databases">
        <title>Massive genome expansion in bonnet fungi (Mycena s.s.) driven by repeated elements and novel gene families across ecological guilds.</title>
        <authorList>
            <consortium name="Lawrence Berkeley National Laboratory"/>
            <person name="Harder C.B."/>
            <person name="Miyauchi S."/>
            <person name="Viragh M."/>
            <person name="Kuo A."/>
            <person name="Thoen E."/>
            <person name="Andreopoulos B."/>
            <person name="Lu D."/>
            <person name="Skrede I."/>
            <person name="Drula E."/>
            <person name="Henrissat B."/>
            <person name="Morin E."/>
            <person name="Kohler A."/>
            <person name="Barry K."/>
            <person name="LaButti K."/>
            <person name="Morin E."/>
            <person name="Salamov A."/>
            <person name="Lipzen A."/>
            <person name="Mereny Z."/>
            <person name="Hegedus B."/>
            <person name="Baldrian P."/>
            <person name="Stursova M."/>
            <person name="Weitz H."/>
            <person name="Taylor A."/>
            <person name="Grigoriev I.V."/>
            <person name="Nagy L.G."/>
            <person name="Martin F."/>
            <person name="Kauserud H."/>
        </authorList>
    </citation>
    <scope>NUCLEOTIDE SEQUENCE</scope>
    <source>
        <strain evidence="1">CBHHK067</strain>
    </source>
</reference>
<protein>
    <submittedName>
        <fullName evidence="1">Uncharacterized protein</fullName>
    </submittedName>
</protein>
<dbReference type="Proteomes" id="UP001221757">
    <property type="component" value="Unassembled WGS sequence"/>
</dbReference>
<dbReference type="AlphaFoldDB" id="A0AAD7GZA1"/>
<proteinExistence type="predicted"/>
<name>A0AAD7GZA1_MYCRO</name>
<comment type="caution">
    <text evidence="1">The sequence shown here is derived from an EMBL/GenBank/DDBJ whole genome shotgun (WGS) entry which is preliminary data.</text>
</comment>